<dbReference type="Pfam" id="PF25601">
    <property type="entry name" value="AAA_lid_14"/>
    <property type="match status" value="1"/>
</dbReference>
<dbReference type="Gene3D" id="3.40.50.300">
    <property type="entry name" value="P-loop containing nucleotide triphosphate hydrolases"/>
    <property type="match status" value="1"/>
</dbReference>
<keyword evidence="7" id="KW-0804">Transcription</keyword>
<comment type="caution">
    <text evidence="10">The sequence shown here is derived from an EMBL/GenBank/DDBJ whole genome shotgun (WGS) entry which is preliminary data.</text>
</comment>
<dbReference type="SMART" id="SM00382">
    <property type="entry name" value="AAA"/>
    <property type="match status" value="1"/>
</dbReference>
<keyword evidence="4" id="KW-0805">Transcription regulation</keyword>
<keyword evidence="1" id="KW-0547">Nucleotide-binding</keyword>
<evidence type="ECO:0000256" key="2">
    <source>
        <dbReference type="ARBA" id="ARBA00022840"/>
    </source>
</evidence>
<dbReference type="PRINTS" id="PR01590">
    <property type="entry name" value="HTHFIS"/>
</dbReference>
<dbReference type="RefSeq" id="WP_212394236.1">
    <property type="nucleotide sequence ID" value="NZ_JAFCJH010000002.1"/>
</dbReference>
<dbReference type="SUPFAM" id="SSF46689">
    <property type="entry name" value="Homeodomain-like"/>
    <property type="match status" value="1"/>
</dbReference>
<evidence type="ECO:0000256" key="4">
    <source>
        <dbReference type="ARBA" id="ARBA00023015"/>
    </source>
</evidence>
<dbReference type="Gene3D" id="1.10.8.60">
    <property type="match status" value="1"/>
</dbReference>
<dbReference type="InterPro" id="IPR058031">
    <property type="entry name" value="AAA_lid_NorR"/>
</dbReference>
<dbReference type="SUPFAM" id="SSF55781">
    <property type="entry name" value="GAF domain-like"/>
    <property type="match status" value="1"/>
</dbReference>
<dbReference type="Gene3D" id="1.10.10.60">
    <property type="entry name" value="Homeodomain-like"/>
    <property type="match status" value="1"/>
</dbReference>
<evidence type="ECO:0000256" key="6">
    <source>
        <dbReference type="ARBA" id="ARBA00023159"/>
    </source>
</evidence>
<evidence type="ECO:0000313" key="11">
    <source>
        <dbReference type="Proteomes" id="UP001315278"/>
    </source>
</evidence>
<keyword evidence="3" id="KW-0902">Two-component regulatory system</keyword>
<feature type="domain" description="Sigma-54 factor interaction" evidence="9">
    <location>
        <begin position="325"/>
        <end position="549"/>
    </location>
</feature>
<dbReference type="CDD" id="cd00009">
    <property type="entry name" value="AAA"/>
    <property type="match status" value="1"/>
</dbReference>
<dbReference type="EMBL" id="JAFCJH010000002">
    <property type="protein sequence ID" value="MBR0794412.1"/>
    <property type="molecule type" value="Genomic_DNA"/>
</dbReference>
<keyword evidence="5" id="KW-0238">DNA-binding</keyword>
<dbReference type="InterPro" id="IPR027417">
    <property type="entry name" value="P-loop_NTPase"/>
</dbReference>
<dbReference type="PANTHER" id="PTHR32071">
    <property type="entry name" value="TRANSCRIPTIONAL REGULATORY PROTEIN"/>
    <property type="match status" value="1"/>
</dbReference>
<name>A0ABS5FCG7_9BRAD</name>
<keyword evidence="2" id="KW-0067">ATP-binding</keyword>
<keyword evidence="6" id="KW-0010">Activator</keyword>
<dbReference type="InterPro" id="IPR003593">
    <property type="entry name" value="AAA+_ATPase"/>
</dbReference>
<dbReference type="Proteomes" id="UP001315278">
    <property type="component" value="Unassembled WGS sequence"/>
</dbReference>
<dbReference type="InterPro" id="IPR002078">
    <property type="entry name" value="Sigma_54_int"/>
</dbReference>
<accession>A0ABS5FCG7</accession>
<dbReference type="Pfam" id="PF02954">
    <property type="entry name" value="HTH_8"/>
    <property type="match status" value="1"/>
</dbReference>
<sequence>MANLAASNHVARVLSAANHLAGVDTESRIATSWRRCLVNHKLDPARRGPPQTLTEAEVRHVAEPMEELIRVALPELEDLALVLRDAGYCVNLADPNATMLVSRLPEGDYARMFLEWKIYTGSNFAETFEGTNGLGTALAEQRPILVHGDEHFREQWSMFTCAVSPLFDHTGQLAGAVNISSCRSDLGRGAHELALAVTTQATRRIEHAFFRRHYRASWIATLPASESGGLIAYDDDRRVVGACRNARSALGLTDAMISDGIDLSHLIQLDDSATRAPEGSVALRRADGTPWGSGRVAPPLRARSRSVPAPARDQPAGQFNGLHRLAGRDPVLVRGVKRLMTVGNLDLPILLHGETGAGKDVFARAIHAASNRAGRNYVALNCAAMPESLIDAELFGYEAGAFTGARREGSKGLIVQASGGTLFLDEIGDMPLALQTRLLRVLENREVWPLGALKPVPVDIRLISATHRDLARMAEAGSFRSDLYYRLRGMEIRLPALRERADKTDVIALIADEEAPNCRIAPGAWAQLVAYPFPGNMRQLRHVLRLAGCTAEGGVITEADLDLPAVGARTAQDQASTERTVIVDALRAHGGRVRDAARTLKLSRATLYRRIKLLKIDLDG</sequence>
<gene>
    <name evidence="10" type="ORF">JQ615_03315</name>
</gene>
<keyword evidence="11" id="KW-1185">Reference proteome</keyword>
<organism evidence="10 11">
    <name type="scientific">Bradyrhizobium jicamae</name>
    <dbReference type="NCBI Taxonomy" id="280332"/>
    <lineage>
        <taxon>Bacteria</taxon>
        <taxon>Pseudomonadati</taxon>
        <taxon>Pseudomonadota</taxon>
        <taxon>Alphaproteobacteria</taxon>
        <taxon>Hyphomicrobiales</taxon>
        <taxon>Nitrobacteraceae</taxon>
        <taxon>Bradyrhizobium</taxon>
    </lineage>
</organism>
<dbReference type="InterPro" id="IPR025943">
    <property type="entry name" value="Sigma_54_int_dom_ATP-bd_2"/>
</dbReference>
<dbReference type="Pfam" id="PF01590">
    <property type="entry name" value="GAF"/>
    <property type="match status" value="1"/>
</dbReference>
<evidence type="ECO:0000313" key="10">
    <source>
        <dbReference type="EMBL" id="MBR0794412.1"/>
    </source>
</evidence>
<dbReference type="InterPro" id="IPR009057">
    <property type="entry name" value="Homeodomain-like_sf"/>
</dbReference>
<dbReference type="Gene3D" id="3.30.450.40">
    <property type="match status" value="1"/>
</dbReference>
<proteinExistence type="predicted"/>
<dbReference type="InterPro" id="IPR025944">
    <property type="entry name" value="Sigma_54_int_dom_CS"/>
</dbReference>
<reference evidence="11" key="1">
    <citation type="journal article" date="2021" name="ISME J.">
        <title>Evolutionary origin and ecological implication of a unique nif island in free-living Bradyrhizobium lineages.</title>
        <authorList>
            <person name="Tao J."/>
        </authorList>
    </citation>
    <scope>NUCLEOTIDE SEQUENCE [LARGE SCALE GENOMIC DNA]</scope>
    <source>
        <strain evidence="11">SZCCT0434</strain>
    </source>
</reference>
<evidence type="ECO:0000256" key="3">
    <source>
        <dbReference type="ARBA" id="ARBA00023012"/>
    </source>
</evidence>
<dbReference type="PROSITE" id="PS50045">
    <property type="entry name" value="SIGMA54_INTERACT_4"/>
    <property type="match status" value="1"/>
</dbReference>
<protein>
    <submittedName>
        <fullName evidence="10">Sigma-54-dependent Fis family transcriptional regulator</fullName>
    </submittedName>
</protein>
<feature type="compositionally biased region" description="Low complexity" evidence="8">
    <location>
        <begin position="297"/>
        <end position="312"/>
    </location>
</feature>
<feature type="region of interest" description="Disordered" evidence="8">
    <location>
        <begin position="284"/>
        <end position="317"/>
    </location>
</feature>
<dbReference type="InterPro" id="IPR025662">
    <property type="entry name" value="Sigma_54_int_dom_ATP-bd_1"/>
</dbReference>
<dbReference type="SUPFAM" id="SSF52540">
    <property type="entry name" value="P-loop containing nucleoside triphosphate hydrolases"/>
    <property type="match status" value="1"/>
</dbReference>
<dbReference type="PROSITE" id="PS00688">
    <property type="entry name" value="SIGMA54_INTERACT_3"/>
    <property type="match status" value="1"/>
</dbReference>
<dbReference type="InterPro" id="IPR002197">
    <property type="entry name" value="HTH_Fis"/>
</dbReference>
<evidence type="ECO:0000259" key="9">
    <source>
        <dbReference type="PROSITE" id="PS50045"/>
    </source>
</evidence>
<evidence type="ECO:0000256" key="7">
    <source>
        <dbReference type="ARBA" id="ARBA00023163"/>
    </source>
</evidence>
<evidence type="ECO:0000256" key="8">
    <source>
        <dbReference type="SAM" id="MobiDB-lite"/>
    </source>
</evidence>
<dbReference type="InterPro" id="IPR003018">
    <property type="entry name" value="GAF"/>
</dbReference>
<dbReference type="PROSITE" id="PS00675">
    <property type="entry name" value="SIGMA54_INTERACT_1"/>
    <property type="match status" value="1"/>
</dbReference>
<evidence type="ECO:0000256" key="1">
    <source>
        <dbReference type="ARBA" id="ARBA00022741"/>
    </source>
</evidence>
<dbReference type="PROSITE" id="PS00676">
    <property type="entry name" value="SIGMA54_INTERACT_2"/>
    <property type="match status" value="1"/>
</dbReference>
<evidence type="ECO:0000256" key="5">
    <source>
        <dbReference type="ARBA" id="ARBA00023125"/>
    </source>
</evidence>
<dbReference type="PANTHER" id="PTHR32071:SF77">
    <property type="entry name" value="TRANSCRIPTIONAL REGULATORY PROTEIN"/>
    <property type="match status" value="1"/>
</dbReference>
<dbReference type="InterPro" id="IPR029016">
    <property type="entry name" value="GAF-like_dom_sf"/>
</dbReference>
<dbReference type="Pfam" id="PF00158">
    <property type="entry name" value="Sigma54_activat"/>
    <property type="match status" value="1"/>
</dbReference>